<proteinExistence type="predicted"/>
<evidence type="ECO:0000313" key="1">
    <source>
        <dbReference type="EMBL" id="GAU46777.1"/>
    </source>
</evidence>
<name>A0A2Z6PML2_TRISU</name>
<gene>
    <name evidence="1" type="ORF">TSUD_402880</name>
</gene>
<feature type="non-terminal residue" evidence="1">
    <location>
        <position position="1"/>
    </location>
</feature>
<protein>
    <recommendedName>
        <fullName evidence="3">Receptor-like kinase</fullName>
    </recommendedName>
</protein>
<evidence type="ECO:0000313" key="2">
    <source>
        <dbReference type="Proteomes" id="UP000242715"/>
    </source>
</evidence>
<dbReference type="PANTHER" id="PTHR36617:SF5">
    <property type="entry name" value="OS05G0421675 PROTEIN"/>
    <property type="match status" value="1"/>
</dbReference>
<reference evidence="2" key="1">
    <citation type="journal article" date="2017" name="Front. Plant Sci.">
        <title>Climate Clever Clovers: New Paradigm to Reduce the Environmental Footprint of Ruminants by Breeding Low Methanogenic Forages Utilizing Haplotype Variation.</title>
        <authorList>
            <person name="Kaur P."/>
            <person name="Appels R."/>
            <person name="Bayer P.E."/>
            <person name="Keeble-Gagnere G."/>
            <person name="Wang J."/>
            <person name="Hirakawa H."/>
            <person name="Shirasawa K."/>
            <person name="Vercoe P."/>
            <person name="Stefanova K."/>
            <person name="Durmic Z."/>
            <person name="Nichols P."/>
            <person name="Revell C."/>
            <person name="Isobe S.N."/>
            <person name="Edwards D."/>
            <person name="Erskine W."/>
        </authorList>
    </citation>
    <scope>NUCLEOTIDE SEQUENCE [LARGE SCALE GENOMIC DNA]</scope>
    <source>
        <strain evidence="2">cv. Daliak</strain>
    </source>
</reference>
<dbReference type="EMBL" id="DF974251">
    <property type="protein sequence ID" value="GAU46777.1"/>
    <property type="molecule type" value="Genomic_DNA"/>
</dbReference>
<evidence type="ECO:0008006" key="3">
    <source>
        <dbReference type="Google" id="ProtNLM"/>
    </source>
</evidence>
<accession>A0A2Z6PML2</accession>
<dbReference type="OrthoDB" id="4446818at2759"/>
<dbReference type="AlphaFoldDB" id="A0A2Z6PML2"/>
<sequence>SGQMREFNLDLLGKWCWRLLVDKEGLWFRVLGARYGMEGGKIRDGGRRGSSWWRDITRIREGDRSLVEGIPLCERFGRLFNLAETKSRTVGEMFLRGSGVEGEAWEWRRQLRVWEEEMLGESQSLLPNLTLQDQSSDR</sequence>
<dbReference type="PANTHER" id="PTHR36617">
    <property type="entry name" value="PROTEIN, PUTATIVE-RELATED"/>
    <property type="match status" value="1"/>
</dbReference>
<organism evidence="1 2">
    <name type="scientific">Trifolium subterraneum</name>
    <name type="common">Subterranean clover</name>
    <dbReference type="NCBI Taxonomy" id="3900"/>
    <lineage>
        <taxon>Eukaryota</taxon>
        <taxon>Viridiplantae</taxon>
        <taxon>Streptophyta</taxon>
        <taxon>Embryophyta</taxon>
        <taxon>Tracheophyta</taxon>
        <taxon>Spermatophyta</taxon>
        <taxon>Magnoliopsida</taxon>
        <taxon>eudicotyledons</taxon>
        <taxon>Gunneridae</taxon>
        <taxon>Pentapetalae</taxon>
        <taxon>rosids</taxon>
        <taxon>fabids</taxon>
        <taxon>Fabales</taxon>
        <taxon>Fabaceae</taxon>
        <taxon>Papilionoideae</taxon>
        <taxon>50 kb inversion clade</taxon>
        <taxon>NPAAA clade</taxon>
        <taxon>Hologalegina</taxon>
        <taxon>IRL clade</taxon>
        <taxon>Trifolieae</taxon>
        <taxon>Trifolium</taxon>
    </lineage>
</organism>
<dbReference type="Proteomes" id="UP000242715">
    <property type="component" value="Unassembled WGS sequence"/>
</dbReference>
<keyword evidence="2" id="KW-1185">Reference proteome</keyword>